<evidence type="ECO:0000256" key="2">
    <source>
        <dbReference type="ARBA" id="ARBA00022516"/>
    </source>
</evidence>
<evidence type="ECO:0000256" key="1">
    <source>
        <dbReference type="ARBA" id="ARBA00022491"/>
    </source>
</evidence>
<reference evidence="11 12" key="1">
    <citation type="submission" date="2020-08" db="EMBL/GenBank/DDBJ databases">
        <title>Genomic Encyclopedia of Type Strains, Phase IV (KMG-IV): sequencing the most valuable type-strain genomes for metagenomic binning, comparative biology and taxonomic classification.</title>
        <authorList>
            <person name="Goeker M."/>
        </authorList>
    </citation>
    <scope>NUCLEOTIDE SEQUENCE [LARGE SCALE GENOMIC DNA]</scope>
    <source>
        <strain evidence="11 12">DSM 5391</strain>
    </source>
</reference>
<keyword evidence="7 9" id="KW-0275">Fatty acid biosynthesis</keyword>
<dbReference type="Gene3D" id="3.10.129.10">
    <property type="entry name" value="Hotdog Thioesterase"/>
    <property type="match status" value="1"/>
</dbReference>
<evidence type="ECO:0000256" key="7">
    <source>
        <dbReference type="ARBA" id="ARBA00023160"/>
    </source>
</evidence>
<dbReference type="InterPro" id="IPR036388">
    <property type="entry name" value="WH-like_DNA-bd_sf"/>
</dbReference>
<proteinExistence type="inferred from homology"/>
<keyword evidence="8 9" id="KW-0804">Transcription</keyword>
<protein>
    <recommendedName>
        <fullName evidence="9">Transcription factor FapR</fullName>
    </recommendedName>
    <alternativeName>
        <fullName evidence="9">Fatty acid and phospholipid biosynthesis regulator</fullName>
    </alternativeName>
</protein>
<dbReference type="NCBIfam" id="NF003359">
    <property type="entry name" value="PRK04424.1"/>
    <property type="match status" value="1"/>
</dbReference>
<keyword evidence="4 9" id="KW-0805">Transcription regulation</keyword>
<evidence type="ECO:0000256" key="4">
    <source>
        <dbReference type="ARBA" id="ARBA00023015"/>
    </source>
</evidence>
<name>A0A7X0HN71_9BACI</name>
<organism evidence="11 12">
    <name type="scientific">Bacillus benzoevorans</name>
    <dbReference type="NCBI Taxonomy" id="1456"/>
    <lineage>
        <taxon>Bacteria</taxon>
        <taxon>Bacillati</taxon>
        <taxon>Bacillota</taxon>
        <taxon>Bacilli</taxon>
        <taxon>Bacillales</taxon>
        <taxon>Bacillaceae</taxon>
        <taxon>Bacillus</taxon>
    </lineage>
</organism>
<dbReference type="GO" id="GO:0006633">
    <property type="term" value="P:fatty acid biosynthetic process"/>
    <property type="evidence" value="ECO:0007669"/>
    <property type="project" value="UniProtKB-KW"/>
</dbReference>
<keyword evidence="10" id="KW-1133">Transmembrane helix</keyword>
<dbReference type="SUPFAM" id="SSF54637">
    <property type="entry name" value="Thioesterase/thiol ester dehydrase-isomerase"/>
    <property type="match status" value="1"/>
</dbReference>
<gene>
    <name evidence="9" type="primary">fapR</name>
    <name evidence="11" type="ORF">HNR53_000387</name>
</gene>
<dbReference type="AlphaFoldDB" id="A0A7X0HN71"/>
<keyword evidence="12" id="KW-1185">Reference proteome</keyword>
<dbReference type="GO" id="GO:0045892">
    <property type="term" value="P:negative regulation of DNA-templated transcription"/>
    <property type="evidence" value="ECO:0007669"/>
    <property type="project" value="UniProtKB-UniRule"/>
</dbReference>
<evidence type="ECO:0000256" key="5">
    <source>
        <dbReference type="ARBA" id="ARBA00023098"/>
    </source>
</evidence>
<dbReference type="Proteomes" id="UP000531594">
    <property type="component" value="Unassembled WGS sequence"/>
</dbReference>
<dbReference type="SUPFAM" id="SSF46785">
    <property type="entry name" value="Winged helix' DNA-binding domain"/>
    <property type="match status" value="1"/>
</dbReference>
<evidence type="ECO:0000256" key="10">
    <source>
        <dbReference type="SAM" id="Phobius"/>
    </source>
</evidence>
<dbReference type="Gene3D" id="1.10.10.10">
    <property type="entry name" value="Winged helix-like DNA-binding domain superfamily/Winged helix DNA-binding domain"/>
    <property type="match status" value="1"/>
</dbReference>
<dbReference type="InterPro" id="IPR029069">
    <property type="entry name" value="HotDog_dom_sf"/>
</dbReference>
<dbReference type="CDD" id="cd03440">
    <property type="entry name" value="hot_dog"/>
    <property type="match status" value="1"/>
</dbReference>
<feature type="transmembrane region" description="Helical" evidence="10">
    <location>
        <begin position="30"/>
        <end position="50"/>
    </location>
</feature>
<dbReference type="EMBL" id="JACHGK010000001">
    <property type="protein sequence ID" value="MBB6443799.1"/>
    <property type="molecule type" value="Genomic_DNA"/>
</dbReference>
<evidence type="ECO:0000313" key="11">
    <source>
        <dbReference type="EMBL" id="MBB6443799.1"/>
    </source>
</evidence>
<keyword evidence="2 9" id="KW-0444">Lipid biosynthesis</keyword>
<comment type="caution">
    <text evidence="11">The sequence shown here is derived from an EMBL/GenBank/DDBJ whole genome shotgun (WGS) entry which is preliminary data.</text>
</comment>
<evidence type="ECO:0000256" key="6">
    <source>
        <dbReference type="ARBA" id="ARBA00023125"/>
    </source>
</evidence>
<keyword evidence="3 9" id="KW-0276">Fatty acid metabolism</keyword>
<comment type="similarity">
    <text evidence="9">Belongs to the FapR family.</text>
</comment>
<dbReference type="InterPro" id="IPR017275">
    <property type="entry name" value="Transcription_factor_FapR"/>
</dbReference>
<evidence type="ECO:0000256" key="9">
    <source>
        <dbReference type="HAMAP-Rule" id="MF_01814"/>
    </source>
</evidence>
<keyword evidence="1 9" id="KW-0678">Repressor</keyword>
<dbReference type="GO" id="GO:0003700">
    <property type="term" value="F:DNA-binding transcription factor activity"/>
    <property type="evidence" value="ECO:0007669"/>
    <property type="project" value="UniProtKB-UniRule"/>
</dbReference>
<keyword evidence="5 9" id="KW-0443">Lipid metabolism</keyword>
<dbReference type="GO" id="GO:0003677">
    <property type="term" value="F:DNA binding"/>
    <property type="evidence" value="ECO:0007669"/>
    <property type="project" value="UniProtKB-KW"/>
</dbReference>
<keyword evidence="10" id="KW-0812">Transmembrane</keyword>
<dbReference type="HAMAP" id="MF_01814">
    <property type="entry name" value="Transcrip_fact_FapR"/>
    <property type="match status" value="1"/>
</dbReference>
<dbReference type="GO" id="GO:0045717">
    <property type="term" value="P:negative regulation of fatty acid biosynthetic process"/>
    <property type="evidence" value="ECO:0007669"/>
    <property type="project" value="UniProtKB-UniRule"/>
</dbReference>
<dbReference type="InterPro" id="IPR036390">
    <property type="entry name" value="WH_DNA-bd_sf"/>
</dbReference>
<keyword evidence="6 9" id="KW-0238">DNA-binding</keyword>
<evidence type="ECO:0000313" key="12">
    <source>
        <dbReference type="Proteomes" id="UP000531594"/>
    </source>
</evidence>
<keyword evidence="10" id="KW-0472">Membrane</keyword>
<accession>A0A7X0HN71</accession>
<evidence type="ECO:0000256" key="3">
    <source>
        <dbReference type="ARBA" id="ARBA00022832"/>
    </source>
</evidence>
<evidence type="ECO:0000256" key="8">
    <source>
        <dbReference type="ARBA" id="ARBA00023163"/>
    </source>
</evidence>
<sequence length="241" mass="27742">MKLLQFSGDVLGHSYQHIIYLRQKQGSVLFFLHSALLNYILLLVPSLSITDGGKMRRNKKDRQRCLKETINENPFITDEELAEKFSVSVQTIRLDRLELSIPELRERIKNVAEKKFEDEVRSLPIEEVIGEIIDIELDKTAISIFDVKQEHVFKRNQIARGHHLFAQANSLAVAVINDELALTAKANIHFVQPVNHMDRVIAKARVKRIDEENGRTVVEVNSFVNNEIVLKGEFVMYRSPK</sequence>
<comment type="function">
    <text evidence="9">Transcriptional factor involved in regulation of membrane lipid biosynthesis by repressing genes involved in fatty acid and phospholipid metabolism.</text>
</comment>